<protein>
    <recommendedName>
        <fullName evidence="2">Zinc-ribbon domain-containing protein</fullName>
    </recommendedName>
</protein>
<dbReference type="Gene3D" id="3.40.960.10">
    <property type="entry name" value="VSR Endonuclease"/>
    <property type="match status" value="1"/>
</dbReference>
<sequence length="438" mass="52095">MSDNITITEINKITKKIGVTCMDKEYVNQTTKLTWTCINNHTWERTWATAKQGYVVCSLCKKLEYKLKKLEELKEFARQNGGVCLATEYIDNKTKVPFVCRKGHTWEAVGKKKNWCQRCSNTVYSIEMAQYIASQRMGKCLSTTYDSYDEKLTWECYYGHVWEAQMRTVVEKTWCPKCKINIGEEITRCIFETLFNCKFERIRLEILNSLELDGYNENIQLAYEYDGIQHYQFVPRFHKTEDDFKAQQERDKLKDKLCKKSHIILIRIPYDIEYNKIKDHICQECNRLNIAIPNNIDIDHTKFTQIYKLKDEKYQELKKMVELKEGTLISTSYVHTDDPIEVKCCKGHIWSTTHHMIKNNKWCPKCNDERKHTIDEMYQIAQSREGECLSITYINNKTKLTWICRKGHIWNARPDVIIRSWCRTCYDEDRQSYITNSN</sequence>
<evidence type="ECO:0008006" key="2">
    <source>
        <dbReference type="Google" id="ProtNLM"/>
    </source>
</evidence>
<dbReference type="EMBL" id="KY684112">
    <property type="protein sequence ID" value="ARF12380.1"/>
    <property type="molecule type" value="Genomic_DNA"/>
</dbReference>
<evidence type="ECO:0000313" key="1">
    <source>
        <dbReference type="EMBL" id="ARF12380.1"/>
    </source>
</evidence>
<organism evidence="1">
    <name type="scientific">Klosneuvirus KNV1</name>
    <dbReference type="NCBI Taxonomy" id="1977640"/>
    <lineage>
        <taxon>Viruses</taxon>
        <taxon>Varidnaviria</taxon>
        <taxon>Bamfordvirae</taxon>
        <taxon>Nucleocytoviricota</taxon>
        <taxon>Megaviricetes</taxon>
        <taxon>Imitervirales</taxon>
        <taxon>Mimiviridae</taxon>
        <taxon>Klosneuvirinae</taxon>
        <taxon>Klosneuvirus</taxon>
    </lineage>
</organism>
<proteinExistence type="predicted"/>
<accession>A0A1V0SKX7</accession>
<name>A0A1V0SKX7_9VIRU</name>
<reference evidence="1" key="1">
    <citation type="journal article" date="2017" name="Science">
        <title>Giant viruses with an expanded complement of translation system components.</title>
        <authorList>
            <person name="Schulz F."/>
            <person name="Yutin N."/>
            <person name="Ivanova N.N."/>
            <person name="Ortega D.R."/>
            <person name="Lee T.K."/>
            <person name="Vierheilig J."/>
            <person name="Daims H."/>
            <person name="Horn M."/>
            <person name="Wagner M."/>
            <person name="Jensen G.J."/>
            <person name="Kyrpides N.C."/>
            <person name="Koonin E.V."/>
            <person name="Woyke T."/>
        </authorList>
    </citation>
    <scope>NUCLEOTIDE SEQUENCE</scope>
    <source>
        <strain evidence="1">KNV1</strain>
    </source>
</reference>
<gene>
    <name evidence="1" type="ORF">Klosneuvirus_5_50</name>
</gene>